<keyword evidence="4" id="KW-1185">Reference proteome</keyword>
<dbReference type="AlphaFoldDB" id="A0A2H3JTV7"/>
<evidence type="ECO:0000313" key="3">
    <source>
        <dbReference type="EMBL" id="PCH40144.1"/>
    </source>
</evidence>
<evidence type="ECO:0000256" key="1">
    <source>
        <dbReference type="SAM" id="Phobius"/>
    </source>
</evidence>
<keyword evidence="1" id="KW-1133">Transmembrane helix</keyword>
<dbReference type="Proteomes" id="UP000218811">
    <property type="component" value="Unassembled WGS sequence"/>
</dbReference>
<protein>
    <recommendedName>
        <fullName evidence="2">DUF6535 domain-containing protein</fullName>
    </recommendedName>
</protein>
<sequence length="123" mass="13986">MSFRTWKVPAIIRTVPILLQLSLALFLLGLVIILWELNREVAIVVSTLVSVSLAFTVGSAMMPALLDGCPYHTPQALLFIILTRLVAVSLRWVLRPLGYQIQSMFAHISRRRLPRWHSPDNRL</sequence>
<feature type="transmembrane region" description="Helical" evidence="1">
    <location>
        <begin position="12"/>
        <end position="34"/>
    </location>
</feature>
<feature type="transmembrane region" description="Helical" evidence="1">
    <location>
        <begin position="41"/>
        <end position="64"/>
    </location>
</feature>
<accession>A0A2H3JTV7</accession>
<keyword evidence="1" id="KW-0472">Membrane</keyword>
<name>A0A2H3JTV7_WOLCO</name>
<reference evidence="3 4" key="1">
    <citation type="journal article" date="2012" name="Science">
        <title>The Paleozoic origin of enzymatic lignin decomposition reconstructed from 31 fungal genomes.</title>
        <authorList>
            <person name="Floudas D."/>
            <person name="Binder M."/>
            <person name="Riley R."/>
            <person name="Barry K."/>
            <person name="Blanchette R.A."/>
            <person name="Henrissat B."/>
            <person name="Martinez A.T."/>
            <person name="Otillar R."/>
            <person name="Spatafora J.W."/>
            <person name="Yadav J.S."/>
            <person name="Aerts A."/>
            <person name="Benoit I."/>
            <person name="Boyd A."/>
            <person name="Carlson A."/>
            <person name="Copeland A."/>
            <person name="Coutinho P.M."/>
            <person name="de Vries R.P."/>
            <person name="Ferreira P."/>
            <person name="Findley K."/>
            <person name="Foster B."/>
            <person name="Gaskell J."/>
            <person name="Glotzer D."/>
            <person name="Gorecki P."/>
            <person name="Heitman J."/>
            <person name="Hesse C."/>
            <person name="Hori C."/>
            <person name="Igarashi K."/>
            <person name="Jurgens J.A."/>
            <person name="Kallen N."/>
            <person name="Kersten P."/>
            <person name="Kohler A."/>
            <person name="Kuees U."/>
            <person name="Kumar T.K.A."/>
            <person name="Kuo A."/>
            <person name="LaButti K."/>
            <person name="Larrondo L.F."/>
            <person name="Lindquist E."/>
            <person name="Ling A."/>
            <person name="Lombard V."/>
            <person name="Lucas S."/>
            <person name="Lundell T."/>
            <person name="Martin R."/>
            <person name="McLaughlin D.J."/>
            <person name="Morgenstern I."/>
            <person name="Morin E."/>
            <person name="Murat C."/>
            <person name="Nagy L.G."/>
            <person name="Nolan M."/>
            <person name="Ohm R.A."/>
            <person name="Patyshakuliyeva A."/>
            <person name="Rokas A."/>
            <person name="Ruiz-Duenas F.J."/>
            <person name="Sabat G."/>
            <person name="Salamov A."/>
            <person name="Samejima M."/>
            <person name="Schmutz J."/>
            <person name="Slot J.C."/>
            <person name="St John F."/>
            <person name="Stenlid J."/>
            <person name="Sun H."/>
            <person name="Sun S."/>
            <person name="Syed K."/>
            <person name="Tsang A."/>
            <person name="Wiebenga A."/>
            <person name="Young D."/>
            <person name="Pisabarro A."/>
            <person name="Eastwood D.C."/>
            <person name="Martin F."/>
            <person name="Cullen D."/>
            <person name="Grigoriev I.V."/>
            <person name="Hibbett D.S."/>
        </authorList>
    </citation>
    <scope>NUCLEOTIDE SEQUENCE [LARGE SCALE GENOMIC DNA]</scope>
    <source>
        <strain evidence="3 4">MD-104</strain>
    </source>
</reference>
<dbReference type="InterPro" id="IPR045338">
    <property type="entry name" value="DUF6535"/>
</dbReference>
<dbReference type="STRING" id="742152.A0A2H3JTV7"/>
<evidence type="ECO:0000259" key="2">
    <source>
        <dbReference type="Pfam" id="PF20153"/>
    </source>
</evidence>
<proteinExistence type="predicted"/>
<gene>
    <name evidence="3" type="ORF">WOLCODRAFT_23874</name>
</gene>
<evidence type="ECO:0000313" key="4">
    <source>
        <dbReference type="Proteomes" id="UP000218811"/>
    </source>
</evidence>
<organism evidence="3 4">
    <name type="scientific">Wolfiporia cocos (strain MD-104)</name>
    <name type="common">Brown rot fungus</name>
    <dbReference type="NCBI Taxonomy" id="742152"/>
    <lineage>
        <taxon>Eukaryota</taxon>
        <taxon>Fungi</taxon>
        <taxon>Dikarya</taxon>
        <taxon>Basidiomycota</taxon>
        <taxon>Agaricomycotina</taxon>
        <taxon>Agaricomycetes</taxon>
        <taxon>Polyporales</taxon>
        <taxon>Phaeolaceae</taxon>
        <taxon>Wolfiporia</taxon>
    </lineage>
</organism>
<feature type="domain" description="DUF6535" evidence="2">
    <location>
        <begin position="2"/>
        <end position="36"/>
    </location>
</feature>
<dbReference type="EMBL" id="KB468053">
    <property type="protein sequence ID" value="PCH40144.1"/>
    <property type="molecule type" value="Genomic_DNA"/>
</dbReference>
<dbReference type="Pfam" id="PF20153">
    <property type="entry name" value="DUF6535"/>
    <property type="match status" value="1"/>
</dbReference>
<keyword evidence="1" id="KW-0812">Transmembrane</keyword>
<feature type="transmembrane region" description="Helical" evidence="1">
    <location>
        <begin position="76"/>
        <end position="94"/>
    </location>
</feature>
<dbReference type="OMA" id="SMFAHIS"/>
<feature type="non-terminal residue" evidence="3">
    <location>
        <position position="123"/>
    </location>
</feature>